<evidence type="ECO:0000259" key="10">
    <source>
        <dbReference type="Pfam" id="PF10502"/>
    </source>
</evidence>
<dbReference type="GO" id="GO:0016020">
    <property type="term" value="C:membrane"/>
    <property type="evidence" value="ECO:0007669"/>
    <property type="project" value="UniProtKB-SubCell"/>
</dbReference>
<dbReference type="AlphaFoldDB" id="A0A7G1QAD2"/>
<feature type="active site" evidence="7">
    <location>
        <position position="138"/>
    </location>
</feature>
<dbReference type="InterPro" id="IPR019758">
    <property type="entry name" value="Pept_S26A_signal_pept_1_CS"/>
</dbReference>
<evidence type="ECO:0000313" key="11">
    <source>
        <dbReference type="EMBL" id="CAB1276590.1"/>
    </source>
</evidence>
<keyword evidence="5 8" id="KW-0645">Protease</keyword>
<evidence type="ECO:0000256" key="7">
    <source>
        <dbReference type="PIRSR" id="PIRSR600223-1"/>
    </source>
</evidence>
<dbReference type="EMBL" id="LR778175">
    <property type="protein sequence ID" value="CAB1276590.1"/>
    <property type="molecule type" value="Genomic_DNA"/>
</dbReference>
<feature type="transmembrane region" description="Helical" evidence="8">
    <location>
        <begin position="55"/>
        <end position="73"/>
    </location>
</feature>
<dbReference type="InterPro" id="IPR019757">
    <property type="entry name" value="Pept_S26A_signal_pept_1_Lys-AS"/>
</dbReference>
<dbReference type="PANTHER" id="PTHR43390:SF1">
    <property type="entry name" value="CHLOROPLAST PROCESSING PEPTIDASE"/>
    <property type="match status" value="1"/>
</dbReference>
<evidence type="ECO:0000313" key="12">
    <source>
        <dbReference type="Proteomes" id="UP000516072"/>
    </source>
</evidence>
<evidence type="ECO:0000256" key="2">
    <source>
        <dbReference type="ARBA" id="ARBA00009370"/>
    </source>
</evidence>
<dbReference type="Gene3D" id="2.10.109.10">
    <property type="entry name" value="Umud Fragment, subunit A"/>
    <property type="match status" value="1"/>
</dbReference>
<dbReference type="InterPro" id="IPR000223">
    <property type="entry name" value="Pept_S26A_signal_pept_1"/>
</dbReference>
<dbReference type="RefSeq" id="WP_197743952.1">
    <property type="nucleotide sequence ID" value="NZ_LR778175.1"/>
</dbReference>
<evidence type="ECO:0000256" key="1">
    <source>
        <dbReference type="ARBA" id="ARBA00000677"/>
    </source>
</evidence>
<comment type="similarity">
    <text evidence="2 9">Belongs to the peptidase S26 family.</text>
</comment>
<evidence type="ECO:0000256" key="4">
    <source>
        <dbReference type="ARBA" id="ARBA00019232"/>
    </source>
</evidence>
<evidence type="ECO:0000256" key="5">
    <source>
        <dbReference type="ARBA" id="ARBA00022670"/>
    </source>
</evidence>
<dbReference type="SUPFAM" id="SSF51306">
    <property type="entry name" value="LexA/Signal peptidase"/>
    <property type="match status" value="1"/>
</dbReference>
<proteinExistence type="inferred from homology"/>
<dbReference type="InterPro" id="IPR036286">
    <property type="entry name" value="LexA/Signal_pep-like_sf"/>
</dbReference>
<dbReference type="PROSITE" id="PS00501">
    <property type="entry name" value="SPASE_I_1"/>
    <property type="match status" value="1"/>
</dbReference>
<name>A0A7G1QAD2_9GAMM</name>
<dbReference type="KEGG" id="ntg:NSCAC_1247"/>
<dbReference type="InterPro" id="IPR019533">
    <property type="entry name" value="Peptidase_S26"/>
</dbReference>
<gene>
    <name evidence="11" type="primary">lepB</name>
    <name evidence="11" type="ORF">NSCAC_1247</name>
</gene>
<evidence type="ECO:0000256" key="3">
    <source>
        <dbReference type="ARBA" id="ARBA00013208"/>
    </source>
</evidence>
<evidence type="ECO:0000256" key="8">
    <source>
        <dbReference type="RuleBase" id="RU003993"/>
    </source>
</evidence>
<keyword evidence="8" id="KW-1133">Transmembrane helix</keyword>
<feature type="active site" evidence="7">
    <location>
        <position position="83"/>
    </location>
</feature>
<keyword evidence="8" id="KW-0472">Membrane</keyword>
<dbReference type="GO" id="GO:0009003">
    <property type="term" value="F:signal peptidase activity"/>
    <property type="evidence" value="ECO:0007669"/>
    <property type="project" value="UniProtKB-EC"/>
</dbReference>
<dbReference type="PROSITE" id="PS00760">
    <property type="entry name" value="SPASE_I_2"/>
    <property type="match status" value="1"/>
</dbReference>
<feature type="transmembrane region" description="Helical" evidence="8">
    <location>
        <begin position="79"/>
        <end position="101"/>
    </location>
</feature>
<dbReference type="Proteomes" id="UP000516072">
    <property type="component" value="Chromosome"/>
</dbReference>
<dbReference type="Pfam" id="PF10502">
    <property type="entry name" value="Peptidase_S26"/>
    <property type="match status" value="1"/>
</dbReference>
<dbReference type="NCBIfam" id="TIGR02227">
    <property type="entry name" value="sigpep_I_bact"/>
    <property type="match status" value="1"/>
</dbReference>
<dbReference type="InterPro" id="IPR019756">
    <property type="entry name" value="Pept_S26A_signal_pept_1_Ser-AS"/>
</dbReference>
<evidence type="ECO:0000256" key="9">
    <source>
        <dbReference type="RuleBase" id="RU362042"/>
    </source>
</evidence>
<dbReference type="PROSITE" id="PS00761">
    <property type="entry name" value="SPASE_I_3"/>
    <property type="match status" value="1"/>
</dbReference>
<dbReference type="PRINTS" id="PR00727">
    <property type="entry name" value="LEADERPTASE"/>
</dbReference>
<comment type="catalytic activity">
    <reaction evidence="1 8">
        <text>Cleavage of hydrophobic, N-terminal signal or leader sequences from secreted and periplasmic proteins.</text>
        <dbReference type="EC" id="3.4.21.89"/>
    </reaction>
</comment>
<dbReference type="CDD" id="cd06530">
    <property type="entry name" value="S26_SPase_I"/>
    <property type="match status" value="1"/>
</dbReference>
<feature type="transmembrane region" description="Helical" evidence="8">
    <location>
        <begin position="6"/>
        <end position="28"/>
    </location>
</feature>
<sequence>MYLDFPTVMVIAAAITGTVWALDSWLWAPARRKNTTKEATSDTEKTAKDPILVEYARSFFPIIIVVLVLRSFLVEPFRIPSGSMIPTLMVGDFILVNKFIYGIRLPAINKKIIALGEPKRGDVVVFRYPKNPRVDYIKRVIGLPGDKISYRNKTIYINDQPMKQKLIGPYFQEDTLYNRPDELRIEYLGTQEHQITVAPNITLGEGEYEVPEGHYFMMGDNRDRSNDSRFWGVVPEENLIGKAFMVWMSWDWDKGGVILDRIGNKIK</sequence>
<dbReference type="EC" id="3.4.21.89" evidence="3 8"/>
<comment type="subcellular location">
    <subcellularLocation>
        <location evidence="9">Membrane</location>
        <topology evidence="9">Multi-pass membrane protein</topology>
    </subcellularLocation>
</comment>
<keyword evidence="6 8" id="KW-0378">Hydrolase</keyword>
<keyword evidence="8" id="KW-0812">Transmembrane</keyword>
<keyword evidence="12" id="KW-1185">Reference proteome</keyword>
<feature type="domain" description="Peptidase S26" evidence="10">
    <location>
        <begin position="53"/>
        <end position="247"/>
    </location>
</feature>
<evidence type="ECO:0000256" key="6">
    <source>
        <dbReference type="ARBA" id="ARBA00022801"/>
    </source>
</evidence>
<dbReference type="GO" id="GO:0006465">
    <property type="term" value="P:signal peptide processing"/>
    <property type="evidence" value="ECO:0007669"/>
    <property type="project" value="InterPro"/>
</dbReference>
<protein>
    <recommendedName>
        <fullName evidence="4 8">Signal peptidase I</fullName>
        <ecNumber evidence="3 8">3.4.21.89</ecNumber>
    </recommendedName>
</protein>
<accession>A0A7G1QAD2</accession>
<reference evidence="11 12" key="1">
    <citation type="submission" date="2020-03" db="EMBL/GenBank/DDBJ databases">
        <authorList>
            <person name="Picone N."/>
        </authorList>
    </citation>
    <scope>NUCLEOTIDE SEQUENCE [LARGE SCALE GENOMIC DNA]</scope>
    <source>
        <strain evidence="11">NSCAC1</strain>
    </source>
</reference>
<dbReference type="PANTHER" id="PTHR43390">
    <property type="entry name" value="SIGNAL PEPTIDASE I"/>
    <property type="match status" value="1"/>
</dbReference>
<dbReference type="GO" id="GO:0004252">
    <property type="term" value="F:serine-type endopeptidase activity"/>
    <property type="evidence" value="ECO:0007669"/>
    <property type="project" value="InterPro"/>
</dbReference>
<organism evidence="11 12">
    <name type="scientific">Candidatus Nitrosacidococcus tergens</name>
    <dbReference type="NCBI Taxonomy" id="553981"/>
    <lineage>
        <taxon>Bacteria</taxon>
        <taxon>Pseudomonadati</taxon>
        <taxon>Pseudomonadota</taxon>
        <taxon>Gammaproteobacteria</taxon>
        <taxon>Chromatiales</taxon>
        <taxon>Chromatiaceae</taxon>
        <taxon>Candidatus Nitrosacidococcus</taxon>
    </lineage>
</organism>